<organism evidence="13 14">
    <name type="scientific">Adiantum capillus-veneris</name>
    <name type="common">Maidenhair fern</name>
    <dbReference type="NCBI Taxonomy" id="13818"/>
    <lineage>
        <taxon>Eukaryota</taxon>
        <taxon>Viridiplantae</taxon>
        <taxon>Streptophyta</taxon>
        <taxon>Embryophyta</taxon>
        <taxon>Tracheophyta</taxon>
        <taxon>Polypodiopsida</taxon>
        <taxon>Polypodiidae</taxon>
        <taxon>Polypodiales</taxon>
        <taxon>Pteridineae</taxon>
        <taxon>Pteridaceae</taxon>
        <taxon>Vittarioideae</taxon>
        <taxon>Adiantum</taxon>
    </lineage>
</organism>
<dbReference type="OrthoDB" id="504708at2759"/>
<evidence type="ECO:0000256" key="1">
    <source>
        <dbReference type="ARBA" id="ARBA00004141"/>
    </source>
</evidence>
<evidence type="ECO:0000256" key="10">
    <source>
        <dbReference type="SAM" id="Phobius"/>
    </source>
</evidence>
<evidence type="ECO:0008006" key="15">
    <source>
        <dbReference type="Google" id="ProtNLM"/>
    </source>
</evidence>
<dbReference type="GO" id="GO:0016020">
    <property type="term" value="C:membrane"/>
    <property type="evidence" value="ECO:0007669"/>
    <property type="project" value="UniProtKB-SubCell"/>
</dbReference>
<protein>
    <recommendedName>
        <fullName evidence="15">Potassium transporter</fullName>
    </recommendedName>
</protein>
<sequence length="422" mass="46715">MVSATFSIVKQSVALCCFPTVKVIHTSATIAGQVYVPEVNWVLMSAAIIVTAAFRTTNKLGNAYGIAVVGVMVVTTFFLTLIMIMIWQTHLWTVLAFLIVFGLIDFLYFSSVLFKFEQGGYLPLAFAAGLLFIMYVWHYGAAWKHDFELRRQLSESAVQDLVGPATRIPGIALVYTELASGIPCIFAHTVKNLPALHAVVVFVCVKFLPVTRVMDHERFLIRRVGRREIHMFRCVARYGYKDVRQENDSFEQQLLQNLEGFIAAEAEAEAISPGAMELEKGCCSKLSIATKQCDASGSMQRNGGLENSHICSLSGLEGDDKLENLKKQGSKLACEEVEIACEEATIDDEAAEELGFIARCKDAGVVYLLGNSEVRASKSSPGSKKFLVNHVYNMLKRNCRRPSAALIIPQERLLEVGMVYEV</sequence>
<keyword evidence="4" id="KW-0633">Potassium transport</keyword>
<evidence type="ECO:0000256" key="5">
    <source>
        <dbReference type="ARBA" id="ARBA00022692"/>
    </source>
</evidence>
<comment type="similarity">
    <text evidence="2">Belongs to the HAK/KUP transporter (TC 2.A.72.3) family.</text>
</comment>
<evidence type="ECO:0000256" key="9">
    <source>
        <dbReference type="ARBA" id="ARBA00023136"/>
    </source>
</evidence>
<feature type="transmembrane region" description="Helical" evidence="10">
    <location>
        <begin position="121"/>
        <end position="140"/>
    </location>
</feature>
<keyword evidence="6" id="KW-0630">Potassium</keyword>
<dbReference type="InterPro" id="IPR053952">
    <property type="entry name" value="K_trans_C"/>
</dbReference>
<dbReference type="InterPro" id="IPR003855">
    <property type="entry name" value="K+_transporter"/>
</dbReference>
<accession>A0A9D4UDQ1</accession>
<evidence type="ECO:0000313" key="14">
    <source>
        <dbReference type="Proteomes" id="UP000886520"/>
    </source>
</evidence>
<feature type="domain" description="K+ potassium transporter integral membrane" evidence="11">
    <location>
        <begin position="1"/>
        <end position="155"/>
    </location>
</feature>
<dbReference type="Proteomes" id="UP000886520">
    <property type="component" value="Chromosome 18"/>
</dbReference>
<dbReference type="AlphaFoldDB" id="A0A9D4UDQ1"/>
<dbReference type="Pfam" id="PF22776">
    <property type="entry name" value="K_trans_C"/>
    <property type="match status" value="1"/>
</dbReference>
<evidence type="ECO:0000256" key="4">
    <source>
        <dbReference type="ARBA" id="ARBA00022538"/>
    </source>
</evidence>
<dbReference type="Pfam" id="PF02705">
    <property type="entry name" value="K_trans"/>
    <property type="match status" value="1"/>
</dbReference>
<evidence type="ECO:0000256" key="8">
    <source>
        <dbReference type="ARBA" id="ARBA00023065"/>
    </source>
</evidence>
<feature type="transmembrane region" description="Helical" evidence="10">
    <location>
        <begin position="63"/>
        <end position="86"/>
    </location>
</feature>
<dbReference type="PANTHER" id="PTHR30540:SF109">
    <property type="entry name" value="POTASSIUM TRANSPORTER"/>
    <property type="match status" value="1"/>
</dbReference>
<evidence type="ECO:0000313" key="13">
    <source>
        <dbReference type="EMBL" id="KAI5065960.1"/>
    </source>
</evidence>
<feature type="transmembrane region" description="Helical" evidence="10">
    <location>
        <begin position="92"/>
        <end position="114"/>
    </location>
</feature>
<keyword evidence="14" id="KW-1185">Reference proteome</keyword>
<feature type="domain" description="K+ potassium transporter C-terminal" evidence="12">
    <location>
        <begin position="169"/>
        <end position="421"/>
    </location>
</feature>
<keyword evidence="9 10" id="KW-0472">Membrane</keyword>
<comment type="caution">
    <text evidence="13">The sequence shown here is derived from an EMBL/GenBank/DDBJ whole genome shotgun (WGS) entry which is preliminary data.</text>
</comment>
<keyword evidence="5 10" id="KW-0812">Transmembrane</keyword>
<reference evidence="13" key="1">
    <citation type="submission" date="2021-01" db="EMBL/GenBank/DDBJ databases">
        <title>Adiantum capillus-veneris genome.</title>
        <authorList>
            <person name="Fang Y."/>
            <person name="Liao Q."/>
        </authorList>
    </citation>
    <scope>NUCLEOTIDE SEQUENCE</scope>
    <source>
        <strain evidence="13">H3</strain>
        <tissue evidence="13">Leaf</tissue>
    </source>
</reference>
<keyword evidence="3" id="KW-0813">Transport</keyword>
<keyword evidence="7 10" id="KW-1133">Transmembrane helix</keyword>
<comment type="subcellular location">
    <subcellularLocation>
        <location evidence="1">Membrane</location>
        <topology evidence="1">Multi-pass membrane protein</topology>
    </subcellularLocation>
</comment>
<evidence type="ECO:0000259" key="12">
    <source>
        <dbReference type="Pfam" id="PF22776"/>
    </source>
</evidence>
<evidence type="ECO:0000256" key="6">
    <source>
        <dbReference type="ARBA" id="ARBA00022958"/>
    </source>
</evidence>
<evidence type="ECO:0000256" key="7">
    <source>
        <dbReference type="ARBA" id="ARBA00022989"/>
    </source>
</evidence>
<dbReference type="EMBL" id="JABFUD020000018">
    <property type="protein sequence ID" value="KAI5065960.1"/>
    <property type="molecule type" value="Genomic_DNA"/>
</dbReference>
<evidence type="ECO:0000256" key="3">
    <source>
        <dbReference type="ARBA" id="ARBA00022448"/>
    </source>
</evidence>
<evidence type="ECO:0000259" key="11">
    <source>
        <dbReference type="Pfam" id="PF02705"/>
    </source>
</evidence>
<dbReference type="InterPro" id="IPR053951">
    <property type="entry name" value="K_trans_N"/>
</dbReference>
<keyword evidence="8" id="KW-0406">Ion transport</keyword>
<dbReference type="GO" id="GO:0015079">
    <property type="term" value="F:potassium ion transmembrane transporter activity"/>
    <property type="evidence" value="ECO:0007669"/>
    <property type="project" value="InterPro"/>
</dbReference>
<evidence type="ECO:0000256" key="2">
    <source>
        <dbReference type="ARBA" id="ARBA00008440"/>
    </source>
</evidence>
<dbReference type="PANTHER" id="PTHR30540">
    <property type="entry name" value="OSMOTIC STRESS POTASSIUM TRANSPORTER"/>
    <property type="match status" value="1"/>
</dbReference>
<proteinExistence type="inferred from homology"/>
<gene>
    <name evidence="13" type="ORF">GOP47_0018584</name>
</gene>
<name>A0A9D4UDQ1_ADICA</name>